<accession>A0A7W4PMY7</accession>
<feature type="region of interest" description="Disordered" evidence="1">
    <location>
        <begin position="646"/>
        <end position="712"/>
    </location>
</feature>
<evidence type="ECO:0000313" key="4">
    <source>
        <dbReference type="EMBL" id="MBB2202119.1"/>
    </source>
</evidence>
<dbReference type="EMBL" id="JABEQM010000008">
    <property type="protein sequence ID" value="MBB2202119.1"/>
    <property type="molecule type" value="Genomic_DNA"/>
</dbReference>
<dbReference type="GO" id="GO:0005886">
    <property type="term" value="C:plasma membrane"/>
    <property type="evidence" value="ECO:0007669"/>
    <property type="project" value="TreeGrafter"/>
</dbReference>
<gene>
    <name evidence="4" type="ORF">HLH28_11150</name>
</gene>
<dbReference type="InterPro" id="IPR007844">
    <property type="entry name" value="AsmA"/>
</dbReference>
<keyword evidence="2" id="KW-0472">Membrane</keyword>
<evidence type="ECO:0000256" key="1">
    <source>
        <dbReference type="SAM" id="MobiDB-lite"/>
    </source>
</evidence>
<dbReference type="RefSeq" id="WP_182958993.1">
    <property type="nucleotide sequence ID" value="NZ_JABEQM010000008.1"/>
</dbReference>
<reference evidence="4 5" key="1">
    <citation type="submission" date="2020-04" db="EMBL/GenBank/DDBJ databases">
        <title>Description of novel Gluconacetobacter.</title>
        <authorList>
            <person name="Sombolestani A."/>
        </authorList>
    </citation>
    <scope>NUCLEOTIDE SEQUENCE [LARGE SCALE GENOMIC DNA]</scope>
    <source>
        <strain evidence="4 5">LMG 27802</strain>
    </source>
</reference>
<protein>
    <submittedName>
        <fullName evidence="4">AsmA family protein</fullName>
    </submittedName>
</protein>
<feature type="domain" description="AsmA" evidence="3">
    <location>
        <begin position="194"/>
        <end position="542"/>
    </location>
</feature>
<proteinExistence type="predicted"/>
<keyword evidence="2" id="KW-0812">Transmembrane</keyword>
<dbReference type="InterPro" id="IPR052894">
    <property type="entry name" value="AsmA-related"/>
</dbReference>
<dbReference type="Proteomes" id="UP000578030">
    <property type="component" value="Unassembled WGS sequence"/>
</dbReference>
<feature type="transmembrane region" description="Helical" evidence="2">
    <location>
        <begin position="15"/>
        <end position="36"/>
    </location>
</feature>
<evidence type="ECO:0000256" key="2">
    <source>
        <dbReference type="SAM" id="Phobius"/>
    </source>
</evidence>
<dbReference type="GO" id="GO:0090313">
    <property type="term" value="P:regulation of protein targeting to membrane"/>
    <property type="evidence" value="ECO:0007669"/>
    <property type="project" value="TreeGrafter"/>
</dbReference>
<feature type="region of interest" description="Disordered" evidence="1">
    <location>
        <begin position="132"/>
        <end position="152"/>
    </location>
</feature>
<sequence length="712" mass="74837">MADAPHHSRFRTGRILGIGLGALVLAGVLVVLLWSWDWFVPMVNSRASAALGRPTTVAHLHVRLGRVVTATVDDLTIAQPKGFEDEKQPFATARQASVSFDVWRYIWHRAVTLPLVAFDAPKLDVVRRADGSTNASFGSSKGAGGTPALPDIGELRITDGQARIADARLRADMMLAVHTTPPHDGERGQIVADARGRYAAQPIEGHFVGGALLTLLDTAHPYPVDLTVHNGPTLATLKGSIVNPMKFEGARLFLHFSGPDMSLLYPLTGIPIPRTPEYSVTGTLDYDSKAIRFGDMKGKMGSSDLDGTITVDPHPAVPFVQATLHSHRVDLVDLGGFIGANPDKTPTAAEKKAADADPNALPDTPINIPKLRAINAHLLYRGDHIENRRTPLDNIDADIAIQDGAIDVRRLNFAVGSGTLASVITLTPADTGFATRMRMDFAHIDLSRIMQATTGSGAKGIIGGHATLEATGNSVASLLARGNGGLTLVLDQGGDISALVPDVLGLQIGNAVLSALGFPKRTDVQCFIADMPLRDGVVSTRTLLLETGEGRTLGRGTIDLRRNIIDYALTTRSIHFSVAALPGAFHITGPLKSPSVLPGAEIVGRAAAAAGLGVVMPPLALLPTIQFGVGDTSICARAVRSANENPAAGIAPGTLSHPRGERRPAGRRAAPAPAPAPAAPGNATPGPATKIDPARIRAVWQARMRQGRQGGG</sequence>
<dbReference type="PANTHER" id="PTHR30441:SF9">
    <property type="entry name" value="ASMA FAMILY PROTEIN YHJG"/>
    <property type="match status" value="1"/>
</dbReference>
<keyword evidence="2" id="KW-1133">Transmembrane helix</keyword>
<keyword evidence="5" id="KW-1185">Reference proteome</keyword>
<dbReference type="PANTHER" id="PTHR30441">
    <property type="entry name" value="DUF748 DOMAIN-CONTAINING PROTEIN"/>
    <property type="match status" value="1"/>
</dbReference>
<organism evidence="4 5">
    <name type="scientific">Gluconacetobacter tumulisoli</name>
    <dbReference type="NCBI Taxonomy" id="1286189"/>
    <lineage>
        <taxon>Bacteria</taxon>
        <taxon>Pseudomonadati</taxon>
        <taxon>Pseudomonadota</taxon>
        <taxon>Alphaproteobacteria</taxon>
        <taxon>Acetobacterales</taxon>
        <taxon>Acetobacteraceae</taxon>
        <taxon>Gluconacetobacter</taxon>
    </lineage>
</organism>
<feature type="compositionally biased region" description="Low complexity" evidence="1">
    <location>
        <begin position="679"/>
        <end position="688"/>
    </location>
</feature>
<dbReference type="Pfam" id="PF05170">
    <property type="entry name" value="AsmA"/>
    <property type="match status" value="1"/>
</dbReference>
<evidence type="ECO:0000313" key="5">
    <source>
        <dbReference type="Proteomes" id="UP000578030"/>
    </source>
</evidence>
<dbReference type="AlphaFoldDB" id="A0A7W4PMY7"/>
<evidence type="ECO:0000259" key="3">
    <source>
        <dbReference type="Pfam" id="PF05170"/>
    </source>
</evidence>
<comment type="caution">
    <text evidence="4">The sequence shown here is derived from an EMBL/GenBank/DDBJ whole genome shotgun (WGS) entry which is preliminary data.</text>
</comment>
<name>A0A7W4PMY7_9PROT</name>